<proteinExistence type="predicted"/>
<feature type="transmembrane region" description="Helical" evidence="1">
    <location>
        <begin position="194"/>
        <end position="213"/>
    </location>
</feature>
<keyword evidence="1" id="KW-0812">Transmembrane</keyword>
<feature type="transmembrane region" description="Helical" evidence="1">
    <location>
        <begin position="6"/>
        <end position="24"/>
    </location>
</feature>
<feature type="transmembrane region" description="Helical" evidence="1">
    <location>
        <begin position="138"/>
        <end position="157"/>
    </location>
</feature>
<dbReference type="Proteomes" id="UP000183975">
    <property type="component" value="Unassembled WGS sequence"/>
</dbReference>
<protein>
    <submittedName>
        <fullName evidence="2">Uncharacterized protein</fullName>
    </submittedName>
</protein>
<keyword evidence="1" id="KW-0472">Membrane</keyword>
<organism evidence="2 3">
    <name type="scientific">Anaerotignum lactatifermentans DSM 14214</name>
    <dbReference type="NCBI Taxonomy" id="1121323"/>
    <lineage>
        <taxon>Bacteria</taxon>
        <taxon>Bacillati</taxon>
        <taxon>Bacillota</taxon>
        <taxon>Clostridia</taxon>
        <taxon>Lachnospirales</taxon>
        <taxon>Anaerotignaceae</taxon>
        <taxon>Anaerotignum</taxon>
    </lineage>
</organism>
<dbReference type="OrthoDB" id="1644899at2"/>
<feature type="transmembrane region" description="Helical" evidence="1">
    <location>
        <begin position="105"/>
        <end position="126"/>
    </location>
</feature>
<evidence type="ECO:0000313" key="3">
    <source>
        <dbReference type="Proteomes" id="UP000183975"/>
    </source>
</evidence>
<name>A0A1M6JZJ2_9FIRM</name>
<reference evidence="2 3" key="1">
    <citation type="submission" date="2016-11" db="EMBL/GenBank/DDBJ databases">
        <authorList>
            <person name="Jaros S."/>
            <person name="Januszkiewicz K."/>
            <person name="Wedrychowicz H."/>
        </authorList>
    </citation>
    <scope>NUCLEOTIDE SEQUENCE [LARGE SCALE GENOMIC DNA]</scope>
    <source>
        <strain evidence="2 3">DSM 14214</strain>
    </source>
</reference>
<accession>A0A1M6JZJ2</accession>
<dbReference type="EMBL" id="FRAH01000003">
    <property type="protein sequence ID" value="SHJ52012.1"/>
    <property type="molecule type" value="Genomic_DNA"/>
</dbReference>
<keyword evidence="3" id="KW-1185">Reference proteome</keyword>
<feature type="transmembrane region" description="Helical" evidence="1">
    <location>
        <begin position="73"/>
        <end position="93"/>
    </location>
</feature>
<evidence type="ECO:0000313" key="2">
    <source>
        <dbReference type="EMBL" id="SHJ52012.1"/>
    </source>
</evidence>
<feature type="transmembrane region" description="Helical" evidence="1">
    <location>
        <begin position="169"/>
        <end position="188"/>
    </location>
</feature>
<sequence>MQAIMETLFDIFYLTSVIMLGILMASKKQTQKQYRLFGIMAILLGFGDAFHLIPRAFALWTTGLENHAFSLGMGKLITSITMTIFYVILYHVWRMRYHITEQKGLTAIIYILAFLRIILCLCPQNAWTSPAAPLSWGIYRNIPFTIMGILMIILFYKSTRQHHDSSFKNMWLTILLSFGFYIPVVLFADTIPLMGMLMIPKTLAYLWTVWIGYQAMKTNM</sequence>
<gene>
    <name evidence="2" type="ORF">SAMN02745138_00015</name>
</gene>
<keyword evidence="1" id="KW-1133">Transmembrane helix</keyword>
<feature type="transmembrane region" description="Helical" evidence="1">
    <location>
        <begin position="36"/>
        <end position="53"/>
    </location>
</feature>
<dbReference type="RefSeq" id="WP_072847954.1">
    <property type="nucleotide sequence ID" value="NZ_FRAH01000003.1"/>
</dbReference>
<evidence type="ECO:0000256" key="1">
    <source>
        <dbReference type="SAM" id="Phobius"/>
    </source>
</evidence>
<dbReference type="AlphaFoldDB" id="A0A1M6JZJ2"/>